<feature type="compositionally biased region" description="Pro residues" evidence="2">
    <location>
        <begin position="647"/>
        <end position="659"/>
    </location>
</feature>
<dbReference type="EMBL" id="PDNA01000004">
    <property type="protein sequence ID" value="PGH27699.1"/>
    <property type="molecule type" value="Genomic_DNA"/>
</dbReference>
<feature type="compositionally biased region" description="Polar residues" evidence="2">
    <location>
        <begin position="232"/>
        <end position="250"/>
    </location>
</feature>
<dbReference type="Pfam" id="PF00581">
    <property type="entry name" value="Rhodanese"/>
    <property type="match status" value="1"/>
</dbReference>
<dbReference type="InterPro" id="IPR018200">
    <property type="entry name" value="USP_CS"/>
</dbReference>
<accession>A0A2B7Z376</accession>
<feature type="region of interest" description="Disordered" evidence="2">
    <location>
        <begin position="126"/>
        <end position="361"/>
    </location>
</feature>
<gene>
    <name evidence="5" type="ORF">AJ80_00486</name>
</gene>
<dbReference type="InterPro" id="IPR050185">
    <property type="entry name" value="Ub_carboxyl-term_hydrolase"/>
</dbReference>
<evidence type="ECO:0008006" key="7">
    <source>
        <dbReference type="Google" id="ProtNLM"/>
    </source>
</evidence>
<feature type="region of interest" description="Disordered" evidence="2">
    <location>
        <begin position="621"/>
        <end position="678"/>
    </location>
</feature>
<feature type="compositionally biased region" description="Pro residues" evidence="2">
    <location>
        <begin position="263"/>
        <end position="273"/>
    </location>
</feature>
<evidence type="ECO:0000313" key="5">
    <source>
        <dbReference type="EMBL" id="PGH27699.1"/>
    </source>
</evidence>
<organism evidence="5 6">
    <name type="scientific">Polytolypa hystricis (strain UAMH7299)</name>
    <dbReference type="NCBI Taxonomy" id="1447883"/>
    <lineage>
        <taxon>Eukaryota</taxon>
        <taxon>Fungi</taxon>
        <taxon>Dikarya</taxon>
        <taxon>Ascomycota</taxon>
        <taxon>Pezizomycotina</taxon>
        <taxon>Eurotiomycetes</taxon>
        <taxon>Eurotiomycetidae</taxon>
        <taxon>Onygenales</taxon>
        <taxon>Onygenales incertae sedis</taxon>
        <taxon>Polytolypa</taxon>
    </lineage>
</organism>
<feature type="region of interest" description="Disordered" evidence="2">
    <location>
        <begin position="966"/>
        <end position="1020"/>
    </location>
</feature>
<dbReference type="InterPro" id="IPR036873">
    <property type="entry name" value="Rhodanese-like_dom_sf"/>
</dbReference>
<dbReference type="Pfam" id="PF00443">
    <property type="entry name" value="UCH"/>
    <property type="match status" value="1"/>
</dbReference>
<feature type="region of interest" description="Disordered" evidence="2">
    <location>
        <begin position="1"/>
        <end position="34"/>
    </location>
</feature>
<dbReference type="SUPFAM" id="SSF52821">
    <property type="entry name" value="Rhodanese/Cell cycle control phosphatase"/>
    <property type="match status" value="1"/>
</dbReference>
<dbReference type="InterPro" id="IPR001394">
    <property type="entry name" value="Peptidase_C19_UCH"/>
</dbReference>
<dbReference type="OrthoDB" id="292964at2759"/>
<name>A0A2B7Z376_POLH7</name>
<dbReference type="Gene3D" id="3.90.70.10">
    <property type="entry name" value="Cysteine proteinases"/>
    <property type="match status" value="1"/>
</dbReference>
<dbReference type="STRING" id="1447883.A0A2B7Z376"/>
<feature type="region of interest" description="Disordered" evidence="2">
    <location>
        <begin position="586"/>
        <end position="605"/>
    </location>
</feature>
<evidence type="ECO:0000313" key="6">
    <source>
        <dbReference type="Proteomes" id="UP000224634"/>
    </source>
</evidence>
<feature type="compositionally biased region" description="Polar residues" evidence="2">
    <location>
        <begin position="164"/>
        <end position="177"/>
    </location>
</feature>
<keyword evidence="6" id="KW-1185">Reference proteome</keyword>
<dbReference type="SMART" id="SM00450">
    <property type="entry name" value="RHOD"/>
    <property type="match status" value="1"/>
</dbReference>
<feature type="compositionally biased region" description="Polar residues" evidence="2">
    <location>
        <begin position="188"/>
        <end position="204"/>
    </location>
</feature>
<evidence type="ECO:0000256" key="1">
    <source>
        <dbReference type="ARBA" id="ARBA00009085"/>
    </source>
</evidence>
<dbReference type="AlphaFoldDB" id="A0A2B7Z376"/>
<dbReference type="Proteomes" id="UP000224634">
    <property type="component" value="Unassembled WGS sequence"/>
</dbReference>
<dbReference type="InterPro" id="IPR001763">
    <property type="entry name" value="Rhodanese-like_dom"/>
</dbReference>
<feature type="compositionally biased region" description="Polar residues" evidence="2">
    <location>
        <begin position="126"/>
        <end position="150"/>
    </location>
</feature>
<evidence type="ECO:0000259" key="3">
    <source>
        <dbReference type="PROSITE" id="PS50206"/>
    </source>
</evidence>
<dbReference type="PANTHER" id="PTHR21646">
    <property type="entry name" value="UBIQUITIN CARBOXYL-TERMINAL HYDROLASE"/>
    <property type="match status" value="1"/>
</dbReference>
<dbReference type="GO" id="GO:0004843">
    <property type="term" value="F:cysteine-type deubiquitinase activity"/>
    <property type="evidence" value="ECO:0007669"/>
    <property type="project" value="InterPro"/>
</dbReference>
<evidence type="ECO:0000259" key="4">
    <source>
        <dbReference type="PROSITE" id="PS50235"/>
    </source>
</evidence>
<dbReference type="PROSITE" id="PS50206">
    <property type="entry name" value="RHODANESE_3"/>
    <property type="match status" value="1"/>
</dbReference>
<proteinExistence type="inferred from homology"/>
<dbReference type="Gene3D" id="1.20.58.80">
    <property type="entry name" value="Phosphotransferase system, lactose/cellobiose-type IIA subunit"/>
    <property type="match status" value="1"/>
</dbReference>
<dbReference type="PROSITE" id="PS50235">
    <property type="entry name" value="USP_3"/>
    <property type="match status" value="1"/>
</dbReference>
<dbReference type="InterPro" id="IPR038765">
    <property type="entry name" value="Papain-like_cys_pep_sf"/>
</dbReference>
<dbReference type="SUPFAM" id="SSF54001">
    <property type="entry name" value="Cysteine proteinases"/>
    <property type="match status" value="1"/>
</dbReference>
<evidence type="ECO:0000256" key="2">
    <source>
        <dbReference type="SAM" id="MobiDB-lite"/>
    </source>
</evidence>
<feature type="domain" description="Rhodanese" evidence="3">
    <location>
        <begin position="375"/>
        <end position="507"/>
    </location>
</feature>
<protein>
    <recommendedName>
        <fullName evidence="7">USP domain-containing protein</fullName>
    </recommendedName>
</protein>
<feature type="compositionally biased region" description="Basic and acidic residues" evidence="2">
    <location>
        <begin position="1"/>
        <end position="13"/>
    </location>
</feature>
<reference evidence="5 6" key="1">
    <citation type="submission" date="2017-10" db="EMBL/GenBank/DDBJ databases">
        <title>Comparative genomics in systemic dimorphic fungi from Ajellomycetaceae.</title>
        <authorList>
            <person name="Munoz J.F."/>
            <person name="Mcewen J.G."/>
            <person name="Clay O.K."/>
            <person name="Cuomo C.A."/>
        </authorList>
    </citation>
    <scope>NUCLEOTIDE SEQUENCE [LARGE SCALE GENOMIC DNA]</scope>
    <source>
        <strain evidence="5 6">UAMH7299</strain>
    </source>
</reference>
<comment type="similarity">
    <text evidence="1">Belongs to the peptidase C19 family.</text>
</comment>
<dbReference type="PANTHER" id="PTHR21646:SF23">
    <property type="entry name" value="UBIQUITIN CARBOXYL-TERMINAL HYDROLASE USP2"/>
    <property type="match status" value="1"/>
</dbReference>
<sequence length="1098" mass="123355">MRGPEDDAHRAEPYRNGVHGAYTDPSGSHPYHAGDDIEARTAALRIDNNVSLNELLRISEEALQKSRGFLHRGQLEHSFGQYLRASETTINAIPNHPDYQYMKQQHPAWNDRFIKLLSTIRSQEGTMSSVKQKIDANNSSVNGQPTTHSRPGSWAPSPPFQPPASGSSPPNGHNRAQSHVDRPLRMPSPSQFQELSGNPPSAGSSPDIPLSQPASNDPLAQRFADLRKSRQNRSSAIYEQTNTAPHNPQQPRLVGPREMNAPPRLPTVPPKLPMPTANPSLPRFPSPAYSPVHTIPPQQLHNPPRTSTESSRSIPYRNSSYIGNSNQSTNGYFPEDHPYRSQTPNGVHTREAPSKSAEIPQSPTILPETLFEYLRKYEVLLIDVRSRDQYDSGHIYSKSIICIEPVSLKENVSAEELEDRLVISPETEQALFARRNEFDLVVYYDQNTREASYLAGSPALSTLPHLRALYDTLYEFNLYKPLKDGRQPALLVGGIDAWVDLVGPQALGTSQTAAIMSSVRARKPVGGPARPLRRFPTASANSSWEVRKRRLREYTPLNPEEERAWLEKSRNEEIDPNFHQAEEGAMTEEPEALNGYDEHEPPTPFVHTYEDFLRRFPEPQDVRQSMQGPAVSPGPPPPPFHPDDLPHPPAPSRPIPAVPRPSYSGVSDGRRVQPPLERQYSATKTALYSSPIDRMKLPRTGLVNFGATCYMNSIIQCLSASLPLTKFFMDNRFHSQVQKNWLGSLGVLPGLYANLIRSLWKGDVEVIRPTSFRKFCGRLNSEWEGNTQQDAKEFFDVVIDCLHEDLNRNWRRTRLLPLTTEQELRREQMPMQQVSTIEWNRYTHRELSHISSLFAGQHASRLRCTTCHRTSTTYEAFYSISVEIPPQGRSDLSTCLRSYCQEELLRGAEAWKCPYCREERAATKQIILTRAPRFLVVHFKRFSASARKIHSLIQFPISGLDIGPFMMPTAQKPPPPPVPPHHHPHAPPPPSVDGSSTPPPHHHQLEQPQQPPPDPSTTPPYKYNAYAIVRHIGASSSEGHYISLVRDARRGCWRKFDDTRVTDFIPNELNGGGGGGGGAGSLCNEQAYIVFYERVLAN</sequence>
<comment type="caution">
    <text evidence="5">The sequence shown here is derived from an EMBL/GenBank/DDBJ whole genome shotgun (WGS) entry which is preliminary data.</text>
</comment>
<dbReference type="InterPro" id="IPR028889">
    <property type="entry name" value="USP"/>
</dbReference>
<dbReference type="PROSITE" id="PS00972">
    <property type="entry name" value="USP_1"/>
    <property type="match status" value="1"/>
</dbReference>
<dbReference type="CDD" id="cd02674">
    <property type="entry name" value="Peptidase_C19R"/>
    <property type="match status" value="1"/>
</dbReference>
<dbReference type="Gene3D" id="3.40.250.10">
    <property type="entry name" value="Rhodanese-like domain"/>
    <property type="match status" value="1"/>
</dbReference>
<dbReference type="GO" id="GO:0016579">
    <property type="term" value="P:protein deubiquitination"/>
    <property type="evidence" value="ECO:0007669"/>
    <property type="project" value="InterPro"/>
</dbReference>
<feature type="domain" description="USP" evidence="4">
    <location>
        <begin position="700"/>
        <end position="1095"/>
    </location>
</feature>
<feature type="compositionally biased region" description="Pro residues" evidence="2">
    <location>
        <begin position="1009"/>
        <end position="1018"/>
    </location>
</feature>
<feature type="compositionally biased region" description="Polar residues" evidence="2">
    <location>
        <begin position="296"/>
        <end position="331"/>
    </location>
</feature>
<dbReference type="FunFam" id="3.40.250.10:FF:000055">
    <property type="entry name" value="Ubiquitin C-terminal hydrolase, putative"/>
    <property type="match status" value="1"/>
</dbReference>